<dbReference type="GO" id="GO:0016887">
    <property type="term" value="F:ATP hydrolysis activity"/>
    <property type="evidence" value="ECO:0007669"/>
    <property type="project" value="InterPro"/>
</dbReference>
<evidence type="ECO:0000256" key="5">
    <source>
        <dbReference type="ARBA" id="ARBA00022737"/>
    </source>
</evidence>
<keyword evidence="2" id="KW-0813">Transport</keyword>
<keyword evidence="4" id="KW-0762">Sugar transport</keyword>
<feature type="domain" description="ABC transporter" evidence="10">
    <location>
        <begin position="3"/>
        <end position="239"/>
    </location>
</feature>
<dbReference type="FunFam" id="3.40.50.300:FF:000127">
    <property type="entry name" value="Ribose import ATP-binding protein RbsA"/>
    <property type="match status" value="1"/>
</dbReference>
<dbReference type="InterPro" id="IPR017871">
    <property type="entry name" value="ABC_transporter-like_CS"/>
</dbReference>
<dbReference type="PANTHER" id="PTHR43790">
    <property type="entry name" value="CARBOHYDRATE TRANSPORT ATP-BINDING PROTEIN MG119-RELATED"/>
    <property type="match status" value="1"/>
</dbReference>
<dbReference type="Proteomes" id="UP000234653">
    <property type="component" value="Chromosome"/>
</dbReference>
<dbReference type="GO" id="GO:0005524">
    <property type="term" value="F:ATP binding"/>
    <property type="evidence" value="ECO:0007669"/>
    <property type="project" value="UniProtKB-KW"/>
</dbReference>
<evidence type="ECO:0000256" key="6">
    <source>
        <dbReference type="ARBA" id="ARBA00022741"/>
    </source>
</evidence>
<dbReference type="KEGG" id="lali:LA20249_02565"/>
<dbReference type="STRING" id="1423720.FC67_GL001790"/>
<evidence type="ECO:0000259" key="10">
    <source>
        <dbReference type="PROSITE" id="PS50893"/>
    </source>
</evidence>
<keyword evidence="7 11" id="KW-0067">ATP-binding</keyword>
<dbReference type="PROSITE" id="PS50893">
    <property type="entry name" value="ABC_TRANSPORTER_2"/>
    <property type="match status" value="2"/>
</dbReference>
<evidence type="ECO:0000313" key="12">
    <source>
        <dbReference type="Proteomes" id="UP000234653"/>
    </source>
</evidence>
<dbReference type="CDD" id="cd03215">
    <property type="entry name" value="ABC_Carb_Monos_II"/>
    <property type="match status" value="1"/>
</dbReference>
<dbReference type="SUPFAM" id="SSF52540">
    <property type="entry name" value="P-loop containing nucleoside triphosphate hydrolases"/>
    <property type="match status" value="2"/>
</dbReference>
<dbReference type="InterPro" id="IPR003593">
    <property type="entry name" value="AAA+_ATPase"/>
</dbReference>
<gene>
    <name evidence="11" type="ORF">LA20249_02565</name>
</gene>
<protein>
    <submittedName>
        <fullName evidence="11">D-xylose ABC transporter ATP-binding protein</fullName>
    </submittedName>
</protein>
<evidence type="ECO:0000256" key="1">
    <source>
        <dbReference type="ARBA" id="ARBA00004202"/>
    </source>
</evidence>
<organism evidence="11 12">
    <name type="scientific">Companilactobacillus alimentarius DSM 20249</name>
    <dbReference type="NCBI Taxonomy" id="1423720"/>
    <lineage>
        <taxon>Bacteria</taxon>
        <taxon>Bacillati</taxon>
        <taxon>Bacillota</taxon>
        <taxon>Bacilli</taxon>
        <taxon>Lactobacillales</taxon>
        <taxon>Lactobacillaceae</taxon>
        <taxon>Companilactobacillus</taxon>
    </lineage>
</organism>
<keyword evidence="8" id="KW-1278">Translocase</keyword>
<dbReference type="PROSITE" id="PS00211">
    <property type="entry name" value="ABC_TRANSPORTER_1"/>
    <property type="match status" value="1"/>
</dbReference>
<accession>A0A2K9HHH7</accession>
<dbReference type="InterPro" id="IPR003439">
    <property type="entry name" value="ABC_transporter-like_ATP-bd"/>
</dbReference>
<dbReference type="AlphaFoldDB" id="A0A2K9HHH7"/>
<dbReference type="OrthoDB" id="9771863at2"/>
<proteinExistence type="predicted"/>
<reference evidence="11 12" key="1">
    <citation type="submission" date="2016-12" db="EMBL/GenBank/DDBJ databases">
        <title>The whole genome sequencing and assembly of Lactobacillus alimentarius DSM 20249T strain.</title>
        <authorList>
            <person name="Lee Y.-J."/>
            <person name="Yi H."/>
            <person name="Bahn Y.-S."/>
            <person name="Kim J.F."/>
            <person name="Lee D.-W."/>
        </authorList>
    </citation>
    <scope>NUCLEOTIDE SEQUENCE [LARGE SCALE GENOMIC DNA]</scope>
    <source>
        <strain evidence="11 12">DSM 20249</strain>
    </source>
</reference>
<dbReference type="InterPro" id="IPR050107">
    <property type="entry name" value="ABC_carbohydrate_import_ATPase"/>
</dbReference>
<comment type="subcellular location">
    <subcellularLocation>
        <location evidence="1">Cell membrane</location>
        <topology evidence="1">Peripheral membrane protein</topology>
    </subcellularLocation>
</comment>
<dbReference type="EMBL" id="CP018867">
    <property type="protein sequence ID" value="AUI71147.1"/>
    <property type="molecule type" value="Genomic_DNA"/>
</dbReference>
<keyword evidence="3" id="KW-1003">Cell membrane</keyword>
<evidence type="ECO:0000256" key="9">
    <source>
        <dbReference type="ARBA" id="ARBA00023136"/>
    </source>
</evidence>
<feature type="domain" description="ABC transporter" evidence="10">
    <location>
        <begin position="249"/>
        <end position="493"/>
    </location>
</feature>
<sequence length="499" mass="55322">MKIEMKNISKSFGTNKVLAGVNFTIRSGEVHALMGENGAGKSTLMNILTGLYGDDGGEIYIDGHKTKFKGPLDAEQHGISFIHQEMNNFLEMSVVDNMFLNKEIKNKFGIMDENKMREKAKFYLDKLGTSIDVNKAIGTLSVGRQQMIEIAKSLMTNAKIIIMDEPTAALTENEIEQLFGVVRELKKQGVGFIYISHRMEEIFKIADKVTVMRDGISINEYATKDVTMKQLVRDMVGREIDDFYPNRQPHFGNVSLEVQHLTENNVFKDVNFQVHEGEILAFSGLMGAGRTEIMRSIFGIDPHNEGKILIDGKEVHIHSPQEAIKHQIGFLTENRKDEGLILNDSLRDNIVLPSINGFVKHGIIDDNAVNDFTNMLLKRLSVKAQSAEVSAKSLSGGNQQKVVLAKWVGSGSRVLILDEPTRGVDVGAKREIYDLMNELTDRNVAIIMISSDLPEVLGMSDKIAVVYEGRITGIIDTKTATQESVMTLATGGSNDGRAN</sequence>
<keyword evidence="6" id="KW-0547">Nucleotide-binding</keyword>
<dbReference type="Pfam" id="PF00005">
    <property type="entry name" value="ABC_tran"/>
    <property type="match status" value="2"/>
</dbReference>
<dbReference type="Gene3D" id="3.40.50.300">
    <property type="entry name" value="P-loop containing nucleotide triphosphate hydrolases"/>
    <property type="match status" value="2"/>
</dbReference>
<dbReference type="RefSeq" id="WP_057739513.1">
    <property type="nucleotide sequence ID" value="NZ_AZDQ01000043.1"/>
</dbReference>
<evidence type="ECO:0000256" key="3">
    <source>
        <dbReference type="ARBA" id="ARBA00022475"/>
    </source>
</evidence>
<dbReference type="CDD" id="cd03216">
    <property type="entry name" value="ABC_Carb_Monos_I"/>
    <property type="match status" value="1"/>
</dbReference>
<evidence type="ECO:0000256" key="7">
    <source>
        <dbReference type="ARBA" id="ARBA00022840"/>
    </source>
</evidence>
<evidence type="ECO:0000313" key="11">
    <source>
        <dbReference type="EMBL" id="AUI71147.1"/>
    </source>
</evidence>
<name>A0A2K9HHH7_9LACO</name>
<dbReference type="InterPro" id="IPR027417">
    <property type="entry name" value="P-loop_NTPase"/>
</dbReference>
<dbReference type="PANTHER" id="PTHR43790:SF3">
    <property type="entry name" value="D-ALLOSE IMPORT ATP-BINDING PROTEIN ALSA-RELATED"/>
    <property type="match status" value="1"/>
</dbReference>
<evidence type="ECO:0000256" key="2">
    <source>
        <dbReference type="ARBA" id="ARBA00022448"/>
    </source>
</evidence>
<keyword evidence="5" id="KW-0677">Repeat</keyword>
<dbReference type="GO" id="GO:0005886">
    <property type="term" value="C:plasma membrane"/>
    <property type="evidence" value="ECO:0007669"/>
    <property type="project" value="UniProtKB-SubCell"/>
</dbReference>
<keyword evidence="12" id="KW-1185">Reference proteome</keyword>
<evidence type="ECO:0000256" key="4">
    <source>
        <dbReference type="ARBA" id="ARBA00022597"/>
    </source>
</evidence>
<dbReference type="SMART" id="SM00382">
    <property type="entry name" value="AAA"/>
    <property type="match status" value="2"/>
</dbReference>
<keyword evidence="9" id="KW-0472">Membrane</keyword>
<evidence type="ECO:0000256" key="8">
    <source>
        <dbReference type="ARBA" id="ARBA00022967"/>
    </source>
</evidence>